<dbReference type="Gene3D" id="3.20.20.10">
    <property type="entry name" value="Alanine racemase"/>
    <property type="match status" value="1"/>
</dbReference>
<dbReference type="InterPro" id="IPR041128">
    <property type="entry name" value="Arg_decarbox_C"/>
</dbReference>
<dbReference type="PROSITE" id="PS00878">
    <property type="entry name" value="ODR_DC_2_1"/>
    <property type="match status" value="1"/>
</dbReference>
<keyword evidence="6" id="KW-0479">Metal-binding</keyword>
<comment type="caution">
    <text evidence="18">The sequence shown here is derived from an EMBL/GenBank/DDBJ whole genome shotgun (WGS) entry which is preliminary data.</text>
</comment>
<comment type="function">
    <text evidence="3">Catalyzes the biosynthesis of agmatine from arginine.</text>
</comment>
<keyword evidence="19" id="KW-1185">Reference proteome</keyword>
<dbReference type="NCBIfam" id="NF003763">
    <property type="entry name" value="PRK05354.1"/>
    <property type="match status" value="1"/>
</dbReference>
<feature type="region of interest" description="Disordered" evidence="14">
    <location>
        <begin position="1"/>
        <end position="47"/>
    </location>
</feature>
<feature type="domain" description="Arginine decarboxylase helical bundle" evidence="16">
    <location>
        <begin position="427"/>
        <end position="507"/>
    </location>
</feature>
<evidence type="ECO:0000256" key="4">
    <source>
        <dbReference type="ARBA" id="ARBA00008357"/>
    </source>
</evidence>
<dbReference type="InterPro" id="IPR022644">
    <property type="entry name" value="De-COase2_N"/>
</dbReference>
<keyword evidence="9" id="KW-0663">Pyridoxal phosphate</keyword>
<dbReference type="PANTHER" id="PTHR43295:SF9">
    <property type="entry name" value="BIOSYNTHETIC ARGININE DECARBOXYLASE"/>
    <property type="match status" value="1"/>
</dbReference>
<evidence type="ECO:0000256" key="13">
    <source>
        <dbReference type="NCBIfam" id="TIGR01273"/>
    </source>
</evidence>
<dbReference type="Proteomes" id="UP001500021">
    <property type="component" value="Unassembled WGS sequence"/>
</dbReference>
<proteinExistence type="inferred from homology"/>
<evidence type="ECO:0000313" key="18">
    <source>
        <dbReference type="EMBL" id="GAA0810865.1"/>
    </source>
</evidence>
<evidence type="ECO:0000259" key="15">
    <source>
        <dbReference type="Pfam" id="PF02784"/>
    </source>
</evidence>
<organism evidence="18 19">
    <name type="scientific">Colwellia asteriadis</name>
    <dbReference type="NCBI Taxonomy" id="517723"/>
    <lineage>
        <taxon>Bacteria</taxon>
        <taxon>Pseudomonadati</taxon>
        <taxon>Pseudomonadota</taxon>
        <taxon>Gammaproteobacteria</taxon>
        <taxon>Alteromonadales</taxon>
        <taxon>Colwelliaceae</taxon>
        <taxon>Colwellia</taxon>
    </lineage>
</organism>
<dbReference type="EMBL" id="BAAAFA010000001">
    <property type="protein sequence ID" value="GAA0810865.1"/>
    <property type="molecule type" value="Genomic_DNA"/>
</dbReference>
<evidence type="ECO:0000256" key="3">
    <source>
        <dbReference type="ARBA" id="ARBA00002257"/>
    </source>
</evidence>
<dbReference type="SUPFAM" id="SSF50621">
    <property type="entry name" value="Alanine racemase C-terminal domain-like"/>
    <property type="match status" value="1"/>
</dbReference>
<evidence type="ECO:0000256" key="10">
    <source>
        <dbReference type="ARBA" id="ARBA00023066"/>
    </source>
</evidence>
<evidence type="ECO:0000256" key="8">
    <source>
        <dbReference type="ARBA" id="ARBA00022842"/>
    </source>
</evidence>
<comment type="similarity">
    <text evidence="4">Belongs to the Orn/Lys/Arg decarboxylase class-II family. SpeA subfamily.</text>
</comment>
<keyword evidence="12" id="KW-0456">Lyase</keyword>
<dbReference type="NCBIfam" id="TIGR01273">
    <property type="entry name" value="speA"/>
    <property type="match status" value="1"/>
</dbReference>
<gene>
    <name evidence="18" type="primary">speA</name>
    <name evidence="18" type="ORF">GCM10009111_02510</name>
</gene>
<dbReference type="InterPro" id="IPR009006">
    <property type="entry name" value="Ala_racemase/Decarboxylase_C"/>
</dbReference>
<dbReference type="PRINTS" id="PR01180">
    <property type="entry name" value="ARGDCRBXLASE"/>
</dbReference>
<evidence type="ECO:0000256" key="14">
    <source>
        <dbReference type="SAM" id="MobiDB-lite"/>
    </source>
</evidence>
<feature type="domain" description="Arginine decarboxylase C-terminal helical" evidence="17">
    <location>
        <begin position="636"/>
        <end position="689"/>
    </location>
</feature>
<dbReference type="Pfam" id="PF17944">
    <property type="entry name" value="Arg_decarbox_C"/>
    <property type="match status" value="1"/>
</dbReference>
<evidence type="ECO:0000256" key="9">
    <source>
        <dbReference type="ARBA" id="ARBA00022898"/>
    </source>
</evidence>
<name>A0ABN1L2L1_9GAMM</name>
<reference evidence="18 19" key="1">
    <citation type="journal article" date="2019" name="Int. J. Syst. Evol. Microbiol.">
        <title>The Global Catalogue of Microorganisms (GCM) 10K type strain sequencing project: providing services to taxonomists for standard genome sequencing and annotation.</title>
        <authorList>
            <consortium name="The Broad Institute Genomics Platform"/>
            <consortium name="The Broad Institute Genome Sequencing Center for Infectious Disease"/>
            <person name="Wu L."/>
            <person name="Ma J."/>
        </authorList>
    </citation>
    <scope>NUCLEOTIDE SEQUENCE [LARGE SCALE GENOMIC DNA]</scope>
    <source>
        <strain evidence="18 19">JCM 15608</strain>
    </source>
</reference>
<dbReference type="SUPFAM" id="SSF51419">
    <property type="entry name" value="PLP-binding barrel"/>
    <property type="match status" value="1"/>
</dbReference>
<dbReference type="InterPro" id="IPR029066">
    <property type="entry name" value="PLP-binding_barrel"/>
</dbReference>
<dbReference type="RefSeq" id="WP_343814016.1">
    <property type="nucleotide sequence ID" value="NZ_BAAAFA010000001.1"/>
</dbReference>
<dbReference type="PIRSF" id="PIRSF001336">
    <property type="entry name" value="Arg_decrbxlase"/>
    <property type="match status" value="1"/>
</dbReference>
<evidence type="ECO:0000256" key="2">
    <source>
        <dbReference type="ARBA" id="ARBA00001946"/>
    </source>
</evidence>
<feature type="compositionally biased region" description="Polar residues" evidence="14">
    <location>
        <begin position="22"/>
        <end position="47"/>
    </location>
</feature>
<evidence type="ECO:0000259" key="17">
    <source>
        <dbReference type="Pfam" id="PF17944"/>
    </source>
</evidence>
<dbReference type="InterPro" id="IPR002985">
    <property type="entry name" value="Arg_decrbxlase"/>
</dbReference>
<dbReference type="InterPro" id="IPR000183">
    <property type="entry name" value="Orn/DAP/Arg_de-COase"/>
</dbReference>
<evidence type="ECO:0000256" key="7">
    <source>
        <dbReference type="ARBA" id="ARBA00022793"/>
    </source>
</evidence>
<dbReference type="PANTHER" id="PTHR43295">
    <property type="entry name" value="ARGININE DECARBOXYLASE"/>
    <property type="match status" value="1"/>
</dbReference>
<evidence type="ECO:0000256" key="11">
    <source>
        <dbReference type="ARBA" id="ARBA00023115"/>
    </source>
</evidence>
<evidence type="ECO:0000259" key="16">
    <source>
        <dbReference type="Pfam" id="PF17810"/>
    </source>
</evidence>
<dbReference type="Pfam" id="PF02784">
    <property type="entry name" value="Orn_Arg_deC_N"/>
    <property type="match status" value="1"/>
</dbReference>
<sequence>MSKRPLTTAAQNPLINAEKQESASSNGSNTMVNNTPDTSTVATNNEDWSVQDSADLYSIDQWGVGYFSIADNGEVHVNNPTSANRSTDTTTLNNTSVSLVDIVQGMKERGLEMPAILRIENLLDQRIKELNEAFLRAITAAEYQGNYRGVFPIKVNQQCHVIEEIADFGRRFNHGLEAGSKAELIIALSQLRNHESPNQDSLIVCNGYKDSEFIDLGLYANQMGISCFFVLETPAELPIILERSRALNIKPLIGVRIKSSVVVDGHWNEDSGDRSIFGLSTNSLLEVVEQLKTANMLDCLQLLHCHLGSQIPNIRNIRNGVLEACRFYSELINEGAPMGYLDLGGGLAVDYEGASSNSTHSMNYKLDEYCANIVETIIESLDPLDIAHPTIVTESGRATVAYSSLLLFNILDVRNHEPQALPATLADDAHELLHNLFAVLGNTTNKNFQECYNDAIYYRDEIRELFRRGQVNLHERALGDNITLAILEKISHILKTIERIPPELEKLPELLSDIYYGNFSLFQSLPDIWAIDQVFPVMPIHRLNEQPDREAIIADITCDCDGKIDRFISPDGIRNTLPLHKLNKNEEYYVGVFLVGAYQETLGDLHNLFGDTNVVSVRLNGDGSFDFVREFHGDSISDVLSYVEYEPKQMLEQFRRKAEQAVKEQKITVAQRQEILKAFKESLQGYTYFEREQVN</sequence>
<comment type="cofactor">
    <cofactor evidence="1">
        <name>pyridoxal 5'-phosphate</name>
        <dbReference type="ChEBI" id="CHEBI:597326"/>
    </cofactor>
</comment>
<dbReference type="EC" id="4.1.1.19" evidence="5 13"/>
<feature type="domain" description="Orn/DAP/Arg decarboxylase 2 N-terminal" evidence="15">
    <location>
        <begin position="144"/>
        <end position="401"/>
    </location>
</feature>
<keyword evidence="10" id="KW-0745">Spermidine biosynthesis</keyword>
<keyword evidence="8" id="KW-0460">Magnesium</keyword>
<keyword evidence="11" id="KW-0620">Polyamine biosynthesis</keyword>
<dbReference type="PRINTS" id="PR01179">
    <property type="entry name" value="ODADCRBXLASE"/>
</dbReference>
<evidence type="ECO:0000256" key="5">
    <source>
        <dbReference type="ARBA" id="ARBA00012426"/>
    </source>
</evidence>
<dbReference type="InterPro" id="IPR022653">
    <property type="entry name" value="De-COase2_pyr-phos_BS"/>
</dbReference>
<keyword evidence="7" id="KW-0210">Decarboxylase</keyword>
<protein>
    <recommendedName>
        <fullName evidence="5 13">Arginine decarboxylase</fullName>
        <ecNumber evidence="5 13">4.1.1.19</ecNumber>
    </recommendedName>
</protein>
<evidence type="ECO:0000256" key="12">
    <source>
        <dbReference type="ARBA" id="ARBA00023239"/>
    </source>
</evidence>
<dbReference type="InterPro" id="IPR040634">
    <property type="entry name" value="Arg_decarb_HB"/>
</dbReference>
<dbReference type="Pfam" id="PF17810">
    <property type="entry name" value="Arg_decarb_HB"/>
    <property type="match status" value="1"/>
</dbReference>
<dbReference type="Gene3D" id="1.20.58.930">
    <property type="match status" value="1"/>
</dbReference>
<evidence type="ECO:0000313" key="19">
    <source>
        <dbReference type="Proteomes" id="UP001500021"/>
    </source>
</evidence>
<accession>A0ABN1L2L1</accession>
<dbReference type="CDD" id="cd06830">
    <property type="entry name" value="PLPDE_III_ADC"/>
    <property type="match status" value="1"/>
</dbReference>
<dbReference type="Gene3D" id="1.10.287.3440">
    <property type="match status" value="1"/>
</dbReference>
<evidence type="ECO:0000256" key="6">
    <source>
        <dbReference type="ARBA" id="ARBA00022723"/>
    </source>
</evidence>
<dbReference type="Gene3D" id="2.40.37.10">
    <property type="entry name" value="Lyase, Ornithine Decarboxylase, Chain A, domain 1"/>
    <property type="match status" value="1"/>
</dbReference>
<evidence type="ECO:0000256" key="1">
    <source>
        <dbReference type="ARBA" id="ARBA00001933"/>
    </source>
</evidence>
<comment type="cofactor">
    <cofactor evidence="2">
        <name>Mg(2+)</name>
        <dbReference type="ChEBI" id="CHEBI:18420"/>
    </cofactor>
</comment>